<evidence type="ECO:0000313" key="2">
    <source>
        <dbReference type="EMBL" id="GFQ86258.1"/>
    </source>
</evidence>
<evidence type="ECO:0000256" key="1">
    <source>
        <dbReference type="SAM" id="Phobius"/>
    </source>
</evidence>
<evidence type="ECO:0000313" key="3">
    <source>
        <dbReference type="Proteomes" id="UP000887116"/>
    </source>
</evidence>
<keyword evidence="1" id="KW-1133">Transmembrane helix</keyword>
<keyword evidence="3" id="KW-1185">Reference proteome</keyword>
<keyword evidence="1" id="KW-0472">Membrane</keyword>
<accession>A0A8X6FQH3</accession>
<gene>
    <name evidence="2" type="ORF">TNCT_567961</name>
</gene>
<dbReference type="OrthoDB" id="10435665at2759"/>
<sequence length="125" mass="14187">MIRNTNQEDFIRGTGLFKPRVYRIVQNKENNLSLKGATPLTELTYELVPEEELYSTNCSSASEAHCIYCSDLCDNRTNSPVVSEQGSKIQEDSSFSIKALLEVIGSFCVAQMLLLMALYYFWIQN</sequence>
<dbReference type="Proteomes" id="UP000887116">
    <property type="component" value="Unassembled WGS sequence"/>
</dbReference>
<protein>
    <submittedName>
        <fullName evidence="2">Uncharacterized protein</fullName>
    </submittedName>
</protein>
<reference evidence="2" key="1">
    <citation type="submission" date="2020-07" db="EMBL/GenBank/DDBJ databases">
        <title>Multicomponent nature underlies the extraordinary mechanical properties of spider dragline silk.</title>
        <authorList>
            <person name="Kono N."/>
            <person name="Nakamura H."/>
            <person name="Mori M."/>
            <person name="Yoshida Y."/>
            <person name="Ohtoshi R."/>
            <person name="Malay A.D."/>
            <person name="Moran D.A.P."/>
            <person name="Tomita M."/>
            <person name="Numata K."/>
            <person name="Arakawa K."/>
        </authorList>
    </citation>
    <scope>NUCLEOTIDE SEQUENCE</scope>
</reference>
<organism evidence="2 3">
    <name type="scientific">Trichonephila clavata</name>
    <name type="common">Joro spider</name>
    <name type="synonym">Nephila clavata</name>
    <dbReference type="NCBI Taxonomy" id="2740835"/>
    <lineage>
        <taxon>Eukaryota</taxon>
        <taxon>Metazoa</taxon>
        <taxon>Ecdysozoa</taxon>
        <taxon>Arthropoda</taxon>
        <taxon>Chelicerata</taxon>
        <taxon>Arachnida</taxon>
        <taxon>Araneae</taxon>
        <taxon>Araneomorphae</taxon>
        <taxon>Entelegynae</taxon>
        <taxon>Araneoidea</taxon>
        <taxon>Nephilidae</taxon>
        <taxon>Trichonephila</taxon>
    </lineage>
</organism>
<proteinExistence type="predicted"/>
<dbReference type="AlphaFoldDB" id="A0A8X6FQH3"/>
<keyword evidence="1" id="KW-0812">Transmembrane</keyword>
<name>A0A8X6FQH3_TRICU</name>
<comment type="caution">
    <text evidence="2">The sequence shown here is derived from an EMBL/GenBank/DDBJ whole genome shotgun (WGS) entry which is preliminary data.</text>
</comment>
<feature type="transmembrane region" description="Helical" evidence="1">
    <location>
        <begin position="99"/>
        <end position="122"/>
    </location>
</feature>
<dbReference type="EMBL" id="BMAO01013094">
    <property type="protein sequence ID" value="GFQ86258.1"/>
    <property type="molecule type" value="Genomic_DNA"/>
</dbReference>